<dbReference type="Gene3D" id="3.40.50.620">
    <property type="entry name" value="HUPs"/>
    <property type="match status" value="1"/>
</dbReference>
<dbReference type="RefSeq" id="WP_190946301.1">
    <property type="nucleotide sequence ID" value="NZ_JACJSI010000281.1"/>
</dbReference>
<dbReference type="PANTHER" id="PTHR38657">
    <property type="entry name" value="SLR1343 PROTEIN"/>
    <property type="match status" value="1"/>
</dbReference>
<dbReference type="EMBL" id="JACJSI010000281">
    <property type="protein sequence ID" value="MBD2535479.1"/>
    <property type="molecule type" value="Genomic_DNA"/>
</dbReference>
<protein>
    <submittedName>
        <fullName evidence="1">Cryptochrome/photolyase family protein</fullName>
    </submittedName>
</protein>
<dbReference type="InterPro" id="IPR014729">
    <property type="entry name" value="Rossmann-like_a/b/a_fold"/>
</dbReference>
<evidence type="ECO:0000313" key="1">
    <source>
        <dbReference type="EMBL" id="MBD2535479.1"/>
    </source>
</evidence>
<dbReference type="InterPro" id="IPR007357">
    <property type="entry name" value="PhrB-like"/>
</dbReference>
<proteinExistence type="predicted"/>
<comment type="caution">
    <text evidence="1">The sequence shown here is derived from an EMBL/GenBank/DDBJ whole genome shotgun (WGS) entry which is preliminary data.</text>
</comment>
<dbReference type="Pfam" id="PF04244">
    <property type="entry name" value="DPRP"/>
    <property type="match status" value="1"/>
</dbReference>
<sequence>MTIGVWVLGDQLWARQSALESCLQKHQQTPVIFIESLAHAGQLPYHLQKLVLVWSAMRHFAAELRSLGWAVTYAQSQDFNTPLLQWIEQYQITELRVMTPTDRPFAVLIQNLKLTIQVTFTPNNRFIWSDQEFQQ</sequence>
<dbReference type="InterPro" id="IPR052551">
    <property type="entry name" value="UV-DNA_repair_photolyase"/>
</dbReference>
<keyword evidence="2" id="KW-1185">Reference proteome</keyword>
<organism evidence="1 2">
    <name type="scientific">Nostoc flagelliforme FACHB-838</name>
    <dbReference type="NCBI Taxonomy" id="2692904"/>
    <lineage>
        <taxon>Bacteria</taxon>
        <taxon>Bacillati</taxon>
        <taxon>Cyanobacteriota</taxon>
        <taxon>Cyanophyceae</taxon>
        <taxon>Nostocales</taxon>
        <taxon>Nostocaceae</taxon>
        <taxon>Nostoc</taxon>
    </lineage>
</organism>
<dbReference type="Proteomes" id="UP000623440">
    <property type="component" value="Unassembled WGS sequence"/>
</dbReference>
<accession>A0ABR8E1A1</accession>
<dbReference type="PANTHER" id="PTHR38657:SF1">
    <property type="entry name" value="SLR1343 PROTEIN"/>
    <property type="match status" value="1"/>
</dbReference>
<gene>
    <name evidence="1" type="ORF">H6G97_41235</name>
</gene>
<reference evidence="1 2" key="1">
    <citation type="journal article" date="2020" name="ISME J.">
        <title>Comparative genomics reveals insights into cyanobacterial evolution and habitat adaptation.</title>
        <authorList>
            <person name="Chen M.Y."/>
            <person name="Teng W.K."/>
            <person name="Zhao L."/>
            <person name="Hu C.X."/>
            <person name="Zhou Y.K."/>
            <person name="Han B.P."/>
            <person name="Song L.R."/>
            <person name="Shu W.S."/>
        </authorList>
    </citation>
    <scope>NUCLEOTIDE SEQUENCE [LARGE SCALE GENOMIC DNA]</scope>
    <source>
        <strain evidence="1 2">FACHB-838</strain>
    </source>
</reference>
<name>A0ABR8E1A1_9NOSO</name>
<evidence type="ECO:0000313" key="2">
    <source>
        <dbReference type="Proteomes" id="UP000623440"/>
    </source>
</evidence>